<organism evidence="1 2">
    <name type="scientific">Daucus carota subsp. sativus</name>
    <name type="common">Carrot</name>
    <dbReference type="NCBI Taxonomy" id="79200"/>
    <lineage>
        <taxon>Eukaryota</taxon>
        <taxon>Viridiplantae</taxon>
        <taxon>Streptophyta</taxon>
        <taxon>Embryophyta</taxon>
        <taxon>Tracheophyta</taxon>
        <taxon>Spermatophyta</taxon>
        <taxon>Magnoliopsida</taxon>
        <taxon>eudicotyledons</taxon>
        <taxon>Gunneridae</taxon>
        <taxon>Pentapetalae</taxon>
        <taxon>asterids</taxon>
        <taxon>campanulids</taxon>
        <taxon>Apiales</taxon>
        <taxon>Apiaceae</taxon>
        <taxon>Apioideae</taxon>
        <taxon>Scandiceae</taxon>
        <taxon>Daucinae</taxon>
        <taxon>Daucus</taxon>
        <taxon>Daucus sect. Daucus</taxon>
    </lineage>
</organism>
<dbReference type="PANTHER" id="PTHR33067:SF9">
    <property type="entry name" value="RNA-DIRECTED DNA POLYMERASE"/>
    <property type="match status" value="1"/>
</dbReference>
<dbReference type="SUPFAM" id="SSF56672">
    <property type="entry name" value="DNA/RNA polymerases"/>
    <property type="match status" value="1"/>
</dbReference>
<reference evidence="1" key="2">
    <citation type="submission" date="2022-03" db="EMBL/GenBank/DDBJ databases">
        <title>Draft title - Genomic analysis of global carrot germplasm unveils the trajectory of domestication and the origin of high carotenoid orange carrot.</title>
        <authorList>
            <person name="Iorizzo M."/>
            <person name="Ellison S."/>
            <person name="Senalik D."/>
            <person name="Macko-Podgorni A."/>
            <person name="Grzebelus D."/>
            <person name="Bostan H."/>
            <person name="Rolling W."/>
            <person name="Curaba J."/>
            <person name="Simon P."/>
        </authorList>
    </citation>
    <scope>NUCLEOTIDE SEQUENCE</scope>
    <source>
        <tissue evidence="1">Leaf</tissue>
    </source>
</reference>
<reference evidence="1" key="1">
    <citation type="journal article" date="2016" name="Nat. Genet.">
        <title>A high-quality carrot genome assembly provides new insights into carotenoid accumulation and asterid genome evolution.</title>
        <authorList>
            <person name="Iorizzo M."/>
            <person name="Ellison S."/>
            <person name="Senalik D."/>
            <person name="Zeng P."/>
            <person name="Satapoomin P."/>
            <person name="Huang J."/>
            <person name="Bowman M."/>
            <person name="Iovene M."/>
            <person name="Sanseverino W."/>
            <person name="Cavagnaro P."/>
            <person name="Yildiz M."/>
            <person name="Macko-Podgorni A."/>
            <person name="Moranska E."/>
            <person name="Grzebelus E."/>
            <person name="Grzebelus D."/>
            <person name="Ashrafi H."/>
            <person name="Zheng Z."/>
            <person name="Cheng S."/>
            <person name="Spooner D."/>
            <person name="Van Deynze A."/>
            <person name="Simon P."/>
        </authorList>
    </citation>
    <scope>NUCLEOTIDE SEQUENCE</scope>
    <source>
        <tissue evidence="1">Leaf</tissue>
    </source>
</reference>
<sequence>MSSYAKFMKSILSRKLKLEELETVALTEECSVVLQQKLPPKLKDPGSFTIPCTIGQLSFDKCLCDLGDSINLMPLSIFMQLGLPELKPTNMSLQLADRSITYPRGIVEDVLVKVDKLIFPVDFVILDFEEDKKIPIILGRPFLATRRTLIDVQKGELTMRVQDQMVTFNVFNAIKLPSDEEECFKVDMLEAAAHSEIDNRLKTNILERVLSGDSEFGDEEEEEHLQYLNASPWRRRMERPIESLGLLELKDSHERLKPSIVEAPKLELKQLPEHLRYAFLGEASTLPVIIASNLSGIEEEKLLRILREFKSAIGWTIADIKGISPSYCQHKIMIEEGSKPTVEHQRRLNPIMKEVVKKEILKWLDADIIYPISDSSWVSPVQCVPKKGGMTVVANEKNEIIPTRTVTGWRICMDYRKLSKTTRKDHFSLPFIDQMLDRLAGHEYYCLLDGYSG</sequence>
<dbReference type="Gene3D" id="3.10.10.10">
    <property type="entry name" value="HIV Type 1 Reverse Transcriptase, subunit A, domain 1"/>
    <property type="match status" value="1"/>
</dbReference>
<accession>A0AAF0XWP5</accession>
<gene>
    <name evidence="1" type="ORF">DCAR_0934300</name>
</gene>
<dbReference type="PANTHER" id="PTHR33067">
    <property type="entry name" value="RNA-DIRECTED DNA POLYMERASE-RELATED"/>
    <property type="match status" value="1"/>
</dbReference>
<dbReference type="Proteomes" id="UP000077755">
    <property type="component" value="Chromosome 9"/>
</dbReference>
<evidence type="ECO:0008006" key="3">
    <source>
        <dbReference type="Google" id="ProtNLM"/>
    </source>
</evidence>
<name>A0AAF0XWP5_DAUCS</name>
<dbReference type="AlphaFoldDB" id="A0AAF0XWP5"/>
<dbReference type="InterPro" id="IPR021109">
    <property type="entry name" value="Peptidase_aspartic_dom_sf"/>
</dbReference>
<evidence type="ECO:0000313" key="1">
    <source>
        <dbReference type="EMBL" id="WOH14777.1"/>
    </source>
</evidence>
<dbReference type="EMBL" id="CP093351">
    <property type="protein sequence ID" value="WOH14777.1"/>
    <property type="molecule type" value="Genomic_DNA"/>
</dbReference>
<proteinExistence type="predicted"/>
<keyword evidence="2" id="KW-1185">Reference proteome</keyword>
<evidence type="ECO:0000313" key="2">
    <source>
        <dbReference type="Proteomes" id="UP000077755"/>
    </source>
</evidence>
<dbReference type="InterPro" id="IPR043502">
    <property type="entry name" value="DNA/RNA_pol_sf"/>
</dbReference>
<dbReference type="Gene3D" id="2.40.70.10">
    <property type="entry name" value="Acid Proteases"/>
    <property type="match status" value="1"/>
</dbReference>
<dbReference type="CDD" id="cd00303">
    <property type="entry name" value="retropepsin_like"/>
    <property type="match status" value="1"/>
</dbReference>
<protein>
    <recommendedName>
        <fullName evidence="3">Reverse transcriptase domain-containing protein</fullName>
    </recommendedName>
</protein>